<feature type="domain" description="Heat-inducible transcription repressor HrcA C-terminal" evidence="5">
    <location>
        <begin position="96"/>
        <end position="316"/>
    </location>
</feature>
<organism evidence="7">
    <name type="scientific">marine metagenome</name>
    <dbReference type="NCBI Taxonomy" id="408172"/>
    <lineage>
        <taxon>unclassified sequences</taxon>
        <taxon>metagenomes</taxon>
        <taxon>ecological metagenomes</taxon>
    </lineage>
</organism>
<dbReference type="Gene3D" id="3.30.450.40">
    <property type="match status" value="1"/>
</dbReference>
<evidence type="ECO:0000256" key="4">
    <source>
        <dbReference type="ARBA" id="ARBA00023163"/>
    </source>
</evidence>
<evidence type="ECO:0008006" key="8">
    <source>
        <dbReference type="Google" id="ProtNLM"/>
    </source>
</evidence>
<gene>
    <name evidence="7" type="ORF">METZ01_LOCUS158531</name>
</gene>
<dbReference type="SUPFAM" id="SSF46785">
    <property type="entry name" value="Winged helix' DNA-binding domain"/>
    <property type="match status" value="1"/>
</dbReference>
<dbReference type="InterPro" id="IPR036388">
    <property type="entry name" value="WH-like_DNA-bd_sf"/>
</dbReference>
<evidence type="ECO:0000259" key="5">
    <source>
        <dbReference type="Pfam" id="PF01628"/>
    </source>
</evidence>
<sequence length="334" mass="36669">MLQALIRRYVDGGEPIGSRTLSREIGIELSPATIRNVMADLEELGLIHAPHTSAGRVPTPLGYRVFVDTMLKIKPLEGQALDEISGNLQGGRDPNQLVELASDLLSQITQFAGVVLLPGGQHARLKQIEFLRLSPSRVLAILVTDDGRVQNRVLLTDRDYSPSELVEAANFFNSTYSGQALNHVRRGLLRDMQIDSDAMNHIMRTAVEMAQTLFEDDESPEDVIVSGETNLMAIPDFSELKKLREIFDAFKAKQDLLELFDKSMQAKGISIFIGEESGYNALTDCSIVTAPYESDGRCIGVLGVVGPTRMPYEEVIPVVDVTARVLGHALASLH</sequence>
<dbReference type="GO" id="GO:0045892">
    <property type="term" value="P:negative regulation of DNA-templated transcription"/>
    <property type="evidence" value="ECO:0007669"/>
    <property type="project" value="TreeGrafter"/>
</dbReference>
<dbReference type="EMBL" id="UINC01027069">
    <property type="protein sequence ID" value="SVB05677.1"/>
    <property type="molecule type" value="Genomic_DNA"/>
</dbReference>
<dbReference type="InterPro" id="IPR029016">
    <property type="entry name" value="GAF-like_dom_sf"/>
</dbReference>
<dbReference type="AlphaFoldDB" id="A0A382AXI6"/>
<evidence type="ECO:0000313" key="7">
    <source>
        <dbReference type="EMBL" id="SVB05677.1"/>
    </source>
</evidence>
<dbReference type="PANTHER" id="PTHR34824:SF1">
    <property type="entry name" value="HEAT-INDUCIBLE TRANSCRIPTION REPRESSOR HRCA"/>
    <property type="match status" value="1"/>
</dbReference>
<keyword evidence="2" id="KW-0805">Transcription regulation</keyword>
<dbReference type="PANTHER" id="PTHR34824">
    <property type="entry name" value="HEAT-INDUCIBLE TRANSCRIPTION REPRESSOR HRCA"/>
    <property type="match status" value="1"/>
</dbReference>
<accession>A0A382AXI6</accession>
<dbReference type="InterPro" id="IPR005104">
    <property type="entry name" value="WHTH_HrcA_DNA-bd"/>
</dbReference>
<evidence type="ECO:0000256" key="1">
    <source>
        <dbReference type="ARBA" id="ARBA00022491"/>
    </source>
</evidence>
<dbReference type="NCBIfam" id="TIGR00331">
    <property type="entry name" value="hrcA"/>
    <property type="match status" value="1"/>
</dbReference>
<keyword evidence="3" id="KW-0346">Stress response</keyword>
<protein>
    <recommendedName>
        <fullName evidence="8">Heat-inducible transcription repressor HrcA C-terminal domain-containing protein</fullName>
    </recommendedName>
</protein>
<dbReference type="PIRSF" id="PIRSF005485">
    <property type="entry name" value="HrcA"/>
    <property type="match status" value="1"/>
</dbReference>
<dbReference type="InterPro" id="IPR023120">
    <property type="entry name" value="WHTH_transcript_rep_HrcA_IDD"/>
</dbReference>
<dbReference type="Gene3D" id="1.10.10.10">
    <property type="entry name" value="Winged helix-like DNA-binding domain superfamily/Winged helix DNA-binding domain"/>
    <property type="match status" value="1"/>
</dbReference>
<name>A0A382AXI6_9ZZZZ</name>
<keyword evidence="1" id="KW-0678">Repressor</keyword>
<evidence type="ECO:0000256" key="3">
    <source>
        <dbReference type="ARBA" id="ARBA00023016"/>
    </source>
</evidence>
<keyword evidence="4" id="KW-0804">Transcription</keyword>
<proteinExistence type="inferred from homology"/>
<dbReference type="Gene3D" id="3.30.390.60">
    <property type="entry name" value="Heat-inducible transcription repressor hrca homolog, domain 3"/>
    <property type="match status" value="1"/>
</dbReference>
<dbReference type="HAMAP" id="MF_00081">
    <property type="entry name" value="HrcA"/>
    <property type="match status" value="1"/>
</dbReference>
<dbReference type="Pfam" id="PF03444">
    <property type="entry name" value="WHD_HrcA"/>
    <property type="match status" value="1"/>
</dbReference>
<feature type="domain" description="Winged helix-turn-helix transcription repressor HrcA DNA-binding" evidence="6">
    <location>
        <begin position="2"/>
        <end position="65"/>
    </location>
</feature>
<evidence type="ECO:0000259" key="6">
    <source>
        <dbReference type="Pfam" id="PF03444"/>
    </source>
</evidence>
<dbReference type="SUPFAM" id="SSF55781">
    <property type="entry name" value="GAF domain-like"/>
    <property type="match status" value="1"/>
</dbReference>
<dbReference type="Pfam" id="PF01628">
    <property type="entry name" value="HrcA"/>
    <property type="match status" value="1"/>
</dbReference>
<reference evidence="7" key="1">
    <citation type="submission" date="2018-05" db="EMBL/GenBank/DDBJ databases">
        <authorList>
            <person name="Lanie J.A."/>
            <person name="Ng W.-L."/>
            <person name="Kazmierczak K.M."/>
            <person name="Andrzejewski T.M."/>
            <person name="Davidsen T.M."/>
            <person name="Wayne K.J."/>
            <person name="Tettelin H."/>
            <person name="Glass J.I."/>
            <person name="Rusch D."/>
            <person name="Podicherti R."/>
            <person name="Tsui H.-C.T."/>
            <person name="Winkler M.E."/>
        </authorList>
    </citation>
    <scope>NUCLEOTIDE SEQUENCE</scope>
</reference>
<evidence type="ECO:0000256" key="2">
    <source>
        <dbReference type="ARBA" id="ARBA00023015"/>
    </source>
</evidence>
<dbReference type="GO" id="GO:0003677">
    <property type="term" value="F:DNA binding"/>
    <property type="evidence" value="ECO:0007669"/>
    <property type="project" value="InterPro"/>
</dbReference>
<dbReference type="InterPro" id="IPR021153">
    <property type="entry name" value="HrcA_C"/>
</dbReference>
<dbReference type="InterPro" id="IPR002571">
    <property type="entry name" value="HrcA"/>
</dbReference>
<dbReference type="InterPro" id="IPR036390">
    <property type="entry name" value="WH_DNA-bd_sf"/>
</dbReference>